<protein>
    <submittedName>
        <fullName evidence="1">Uncharacterized protein</fullName>
    </submittedName>
</protein>
<name>A0A2P2JFR9_RHIMU</name>
<organism evidence="1">
    <name type="scientific">Rhizophora mucronata</name>
    <name type="common">Asiatic mangrove</name>
    <dbReference type="NCBI Taxonomy" id="61149"/>
    <lineage>
        <taxon>Eukaryota</taxon>
        <taxon>Viridiplantae</taxon>
        <taxon>Streptophyta</taxon>
        <taxon>Embryophyta</taxon>
        <taxon>Tracheophyta</taxon>
        <taxon>Spermatophyta</taxon>
        <taxon>Magnoliopsida</taxon>
        <taxon>eudicotyledons</taxon>
        <taxon>Gunneridae</taxon>
        <taxon>Pentapetalae</taxon>
        <taxon>rosids</taxon>
        <taxon>fabids</taxon>
        <taxon>Malpighiales</taxon>
        <taxon>Rhizophoraceae</taxon>
        <taxon>Rhizophora</taxon>
    </lineage>
</organism>
<reference evidence="1" key="1">
    <citation type="submission" date="2018-02" db="EMBL/GenBank/DDBJ databases">
        <title>Rhizophora mucronata_Transcriptome.</title>
        <authorList>
            <person name="Meera S.P."/>
            <person name="Sreeshan A."/>
            <person name="Augustine A."/>
        </authorList>
    </citation>
    <scope>NUCLEOTIDE SEQUENCE</scope>
    <source>
        <tissue evidence="1">Leaf</tissue>
    </source>
</reference>
<dbReference type="AlphaFoldDB" id="A0A2P2JFR9"/>
<dbReference type="EMBL" id="GGEC01011834">
    <property type="protein sequence ID" value="MBW92317.1"/>
    <property type="molecule type" value="Transcribed_RNA"/>
</dbReference>
<proteinExistence type="predicted"/>
<sequence length="39" mass="4253">MIAVNKQIGGPRLSITGTPQQTKLFSFSCNPCQIFRVGN</sequence>
<evidence type="ECO:0000313" key="1">
    <source>
        <dbReference type="EMBL" id="MBW92317.1"/>
    </source>
</evidence>
<accession>A0A2P2JFR9</accession>